<dbReference type="GO" id="GO:0030136">
    <property type="term" value="C:clathrin-coated vesicle"/>
    <property type="evidence" value="ECO:0007669"/>
    <property type="project" value="UniProtKB-SubCell"/>
</dbReference>
<feature type="compositionally biased region" description="Low complexity" evidence="6">
    <location>
        <begin position="1078"/>
        <end position="1091"/>
    </location>
</feature>
<dbReference type="OMA" id="HYKNTNL"/>
<dbReference type="InterPro" id="IPR029021">
    <property type="entry name" value="Prot-tyrosine_phosphatase-like"/>
</dbReference>
<dbReference type="Gene3D" id="3.90.190.10">
    <property type="entry name" value="Protein tyrosine phosphatase superfamily"/>
    <property type="match status" value="1"/>
</dbReference>
<reference evidence="10" key="1">
    <citation type="journal article" date="2013" name="Nature">
        <title>The genomes of four tapeworm species reveal adaptations to parasitism.</title>
        <authorList>
            <person name="Tsai I.J."/>
            <person name="Zarowiecki M."/>
            <person name="Holroyd N."/>
            <person name="Garciarrubio A."/>
            <person name="Sanchez-Flores A."/>
            <person name="Brooks K.L."/>
            <person name="Tracey A."/>
            <person name="Bobes R.J."/>
            <person name="Fragoso G."/>
            <person name="Sciutto E."/>
            <person name="Aslett M."/>
            <person name="Beasley H."/>
            <person name="Bennett H.M."/>
            <person name="Cai J."/>
            <person name="Camicia F."/>
            <person name="Clark R."/>
            <person name="Cucher M."/>
            <person name="De Silva N."/>
            <person name="Day T.A."/>
            <person name="Deplazes P."/>
            <person name="Estrada K."/>
            <person name="Fernandez C."/>
            <person name="Holland P.W."/>
            <person name="Hou J."/>
            <person name="Hu S."/>
            <person name="Huckvale T."/>
            <person name="Hung S.S."/>
            <person name="Kamenetzky L."/>
            <person name="Keane J.A."/>
            <person name="Kiss F."/>
            <person name="Koziol U."/>
            <person name="Lambert O."/>
            <person name="Liu K."/>
            <person name="Luo X."/>
            <person name="Luo Y."/>
            <person name="Macchiaroli N."/>
            <person name="Nichol S."/>
            <person name="Paps J."/>
            <person name="Parkinson J."/>
            <person name="Pouchkina-Stantcheva N."/>
            <person name="Riddiford N."/>
            <person name="Rosenzvit M."/>
            <person name="Salinas G."/>
            <person name="Wasmuth J.D."/>
            <person name="Zamanian M."/>
            <person name="Zheng Y."/>
            <person name="Cai X."/>
            <person name="Soberon X."/>
            <person name="Olson P.D."/>
            <person name="Laclette J.P."/>
            <person name="Brehm K."/>
            <person name="Berriman M."/>
            <person name="Garciarrubio A."/>
            <person name="Bobes R.J."/>
            <person name="Fragoso G."/>
            <person name="Sanchez-Flores A."/>
            <person name="Estrada K."/>
            <person name="Cevallos M.A."/>
            <person name="Morett E."/>
            <person name="Gonzalez V."/>
            <person name="Portillo T."/>
            <person name="Ochoa-Leyva A."/>
            <person name="Jose M.V."/>
            <person name="Sciutto E."/>
            <person name="Landa A."/>
            <person name="Jimenez L."/>
            <person name="Valdes V."/>
            <person name="Carrero J.C."/>
            <person name="Larralde C."/>
            <person name="Morales-Montor J."/>
            <person name="Limon-Lason J."/>
            <person name="Soberon X."/>
            <person name="Laclette J.P."/>
        </authorList>
    </citation>
    <scope>NUCLEOTIDE SEQUENCE [LARGE SCALE GENOMIC DNA]</scope>
</reference>
<feature type="domain" description="C2 tensin-type" evidence="9">
    <location>
        <begin position="567"/>
        <end position="716"/>
    </location>
</feature>
<accession>A0A087VXL6</accession>
<feature type="compositionally biased region" description="Low complexity" evidence="6">
    <location>
        <begin position="913"/>
        <end position="928"/>
    </location>
</feature>
<dbReference type="SUPFAM" id="SSF49562">
    <property type="entry name" value="C2 domain (Calcium/lipid-binding domain, CaLB)"/>
    <property type="match status" value="1"/>
</dbReference>
<dbReference type="Pfam" id="PF00069">
    <property type="entry name" value="Pkinase"/>
    <property type="match status" value="1"/>
</dbReference>
<keyword evidence="5" id="KW-0968">Cytoplasmic vesicle</keyword>
<dbReference type="SUPFAM" id="SSF52799">
    <property type="entry name" value="(Phosphotyrosine protein) phosphatases II"/>
    <property type="match status" value="1"/>
</dbReference>
<evidence type="ECO:0000313" key="10">
    <source>
        <dbReference type="EMBL" id="CDI97027.1"/>
    </source>
</evidence>
<dbReference type="GO" id="GO:0045747">
    <property type="term" value="P:positive regulation of Notch signaling pathway"/>
    <property type="evidence" value="ECO:0007669"/>
    <property type="project" value="TreeGrafter"/>
</dbReference>
<evidence type="ECO:0000256" key="3">
    <source>
        <dbReference type="ARBA" id="ARBA00022553"/>
    </source>
</evidence>
<dbReference type="InterPro" id="IPR008271">
    <property type="entry name" value="Ser/Thr_kinase_AS"/>
</dbReference>
<feature type="region of interest" description="Disordered" evidence="6">
    <location>
        <begin position="765"/>
        <end position="814"/>
    </location>
</feature>
<feature type="compositionally biased region" description="Pro residues" evidence="6">
    <location>
        <begin position="314"/>
        <end position="323"/>
    </location>
</feature>
<evidence type="ECO:0000259" key="8">
    <source>
        <dbReference type="PROSITE" id="PS51181"/>
    </source>
</evidence>
<dbReference type="SMART" id="SM01326">
    <property type="entry name" value="PTEN_C2"/>
    <property type="match status" value="1"/>
</dbReference>
<dbReference type="InterPro" id="IPR029023">
    <property type="entry name" value="Tensin_phosphatase"/>
</dbReference>
<dbReference type="Gene3D" id="1.10.287.110">
    <property type="entry name" value="DnaJ domain"/>
    <property type="match status" value="1"/>
</dbReference>
<evidence type="ECO:0000256" key="5">
    <source>
        <dbReference type="ARBA" id="ARBA00023329"/>
    </source>
</evidence>
<feature type="domain" description="Phosphatase tensin-type" evidence="8">
    <location>
        <begin position="390"/>
        <end position="561"/>
    </location>
</feature>
<feature type="compositionally biased region" description="Low complexity" evidence="6">
    <location>
        <begin position="1049"/>
        <end position="1064"/>
    </location>
</feature>
<feature type="compositionally biased region" description="Polar residues" evidence="6">
    <location>
        <begin position="797"/>
        <end position="814"/>
    </location>
</feature>
<dbReference type="GO" id="GO:0035612">
    <property type="term" value="F:AP-2 adaptor complex binding"/>
    <property type="evidence" value="ECO:0007669"/>
    <property type="project" value="TreeGrafter"/>
</dbReference>
<dbReference type="FunFam" id="1.10.287.110:FF:000002">
    <property type="entry name" value="putative tyrosine-protein phosphatase auxilin isoform X2"/>
    <property type="match status" value="1"/>
</dbReference>
<dbReference type="InterPro" id="IPR011009">
    <property type="entry name" value="Kinase-like_dom_sf"/>
</dbReference>
<gene>
    <name evidence="10" type="ORF">EmuJ_000077000</name>
</gene>
<evidence type="ECO:0000259" key="7">
    <source>
        <dbReference type="PROSITE" id="PS50011"/>
    </source>
</evidence>
<dbReference type="PROSITE" id="PS00108">
    <property type="entry name" value="PROTEIN_KINASE_ST"/>
    <property type="match status" value="1"/>
</dbReference>
<dbReference type="Proteomes" id="UP000017246">
    <property type="component" value="Unassembled WGS sequence"/>
</dbReference>
<dbReference type="SUPFAM" id="SSF46565">
    <property type="entry name" value="Chaperone J-domain"/>
    <property type="match status" value="1"/>
</dbReference>
<dbReference type="CDD" id="cd06257">
    <property type="entry name" value="DnaJ"/>
    <property type="match status" value="1"/>
</dbReference>
<reference evidence="10" key="2">
    <citation type="submission" date="2015-11" db="EMBL/GenBank/DDBJ databases">
        <authorList>
            <person name="Zhang Y."/>
            <person name="Guo Z."/>
        </authorList>
    </citation>
    <scope>NUCLEOTIDE SEQUENCE</scope>
</reference>
<dbReference type="GO" id="GO:2000369">
    <property type="term" value="P:regulation of clathrin-dependent endocytosis"/>
    <property type="evidence" value="ECO:0007669"/>
    <property type="project" value="TreeGrafter"/>
</dbReference>
<feature type="compositionally biased region" description="Polar residues" evidence="6">
    <location>
        <begin position="841"/>
        <end position="858"/>
    </location>
</feature>
<comment type="similarity">
    <text evidence="2">Belongs to the protein kinase superfamily. AGC Ser/Thr protein kinase family. PKC subfamily.</text>
</comment>
<feature type="compositionally biased region" description="Basic and acidic residues" evidence="6">
    <location>
        <begin position="827"/>
        <end position="840"/>
    </location>
</feature>
<evidence type="ECO:0000259" key="9">
    <source>
        <dbReference type="PROSITE" id="PS51182"/>
    </source>
</evidence>
<keyword evidence="10" id="KW-0808">Transferase</keyword>
<feature type="compositionally biased region" description="Pro residues" evidence="6">
    <location>
        <begin position="961"/>
        <end position="970"/>
    </location>
</feature>
<dbReference type="InterPro" id="IPR001623">
    <property type="entry name" value="DnaJ_domain"/>
</dbReference>
<dbReference type="InterPro" id="IPR000719">
    <property type="entry name" value="Prot_kinase_dom"/>
</dbReference>
<feature type="compositionally biased region" description="Low complexity" evidence="6">
    <location>
        <begin position="1153"/>
        <end position="1166"/>
    </location>
</feature>
<evidence type="ECO:0000256" key="4">
    <source>
        <dbReference type="ARBA" id="ARBA00022741"/>
    </source>
</evidence>
<keyword evidence="4" id="KW-0547">Nucleotide-binding</keyword>
<feature type="compositionally biased region" description="Low complexity" evidence="6">
    <location>
        <begin position="1111"/>
        <end position="1123"/>
    </location>
</feature>
<feature type="region of interest" description="Disordered" evidence="6">
    <location>
        <begin position="826"/>
        <end position="861"/>
    </location>
</feature>
<dbReference type="InterPro" id="IPR036869">
    <property type="entry name" value="J_dom_sf"/>
</dbReference>
<keyword evidence="10" id="KW-0418">Kinase</keyword>
<dbReference type="eggNOG" id="KOG0431">
    <property type="taxonomic scope" value="Eukaryota"/>
</dbReference>
<proteinExistence type="inferred from homology"/>
<evidence type="ECO:0000313" key="11">
    <source>
        <dbReference type="Proteomes" id="UP000017246"/>
    </source>
</evidence>
<dbReference type="PROSITE" id="PS51181">
    <property type="entry name" value="PPASE_TENSIN"/>
    <property type="match status" value="1"/>
</dbReference>
<feature type="domain" description="Protein kinase" evidence="7">
    <location>
        <begin position="1"/>
        <end position="266"/>
    </location>
</feature>
<dbReference type="SUPFAM" id="SSF56112">
    <property type="entry name" value="Protein kinase-like (PK-like)"/>
    <property type="match status" value="1"/>
</dbReference>
<dbReference type="FunFam" id="2.60.40.1110:FF:000001">
    <property type="entry name" value="cyclin-G-associated kinase isoform X2"/>
    <property type="match status" value="1"/>
</dbReference>
<dbReference type="OrthoDB" id="1717591at2759"/>
<comment type="subcellular location">
    <subcellularLocation>
        <location evidence="1">Cytoplasmic vesicle</location>
        <location evidence="1">Clathrin-coated vesicle</location>
    </subcellularLocation>
</comment>
<dbReference type="GO" id="GO:0005524">
    <property type="term" value="F:ATP binding"/>
    <property type="evidence" value="ECO:0007669"/>
    <property type="project" value="InterPro"/>
</dbReference>
<evidence type="ECO:0000256" key="2">
    <source>
        <dbReference type="ARBA" id="ARBA00005490"/>
    </source>
</evidence>
<organism evidence="10 11">
    <name type="scientific">Echinococcus multilocularis</name>
    <name type="common">Fox tapeworm</name>
    <dbReference type="NCBI Taxonomy" id="6211"/>
    <lineage>
        <taxon>Eukaryota</taxon>
        <taxon>Metazoa</taxon>
        <taxon>Spiralia</taxon>
        <taxon>Lophotrochozoa</taxon>
        <taxon>Platyhelminthes</taxon>
        <taxon>Cestoda</taxon>
        <taxon>Eucestoda</taxon>
        <taxon>Cyclophyllidea</taxon>
        <taxon>Taeniidae</taxon>
        <taxon>Echinococcus</taxon>
    </lineage>
</organism>
<dbReference type="SMART" id="SM00220">
    <property type="entry name" value="S_TKc"/>
    <property type="match status" value="1"/>
</dbReference>
<sequence>MLLLGGYAVVFEGYDPSQGKSFAIKEAVTDIMNEIDILKRLSGHPNIMKFFGVACAGKERGKQVGNEFLIVTELCSGGPLKDYLPPSHQGKHLPPNIVLQILAQTSCAIQHMHKQSPPIIHRDLKIENILLSESFTIKLCDFGSATTETFAPSVTWSAVERGRVQESLEKVTTPMYRAPEMLDLYLNYPINEALDIWAFGCIMFCLVCGYHPFEDSAKLAILNANFNLPPCDTGFEPFHNLIRQMLLVDPTQRPNINSIYGELSDLATTINVSAFDSIIFNEEVKRRLRNCTKPKDAHAATPTALSSSEASVPPFSPSCPPGRPSLGPGMNVSRNTRRHRAPSPTNGSISSNGSAEAPERPAGGVLGFLKGSAGHLIKNIRETSSKVMEAVTAAIPNDLDLQYITSRIAVMSYPAESGLETVVGSRNSMEEAQLYLDRHHPNSYAVYNLSSRAYRFPHWFGGRVSFRPFESNRAPTLWSLVELCQNARLWLSQKPGNVCIIHCTDGRQLSAVLVCCLLCFCRVFTEASTAVKFFASKRGPVRLTPSQMRYIDYVAKLVSVPPQVPHNHPVELLSLIIAPIPSFNRLKNGCRPYVDVYQGNKKVFSSMTDYESLRTYEFEDRKIEITFLGLSVYGDVTISVYHARSFFAGKGKAASVKICQLQFHTGFINLDAGKVTFLKSELDHLHSSNAGSQGIGTPSTSRYAESFHTVLHLSVSPNERPRQGAALVFPWETLPPESSRKPMLCFSDAFEMRSVMSPAALRAAGYSSTGHPLSPSGNSSQPQAPRSPVITGKNEGEAQQTGGYATPTSSKPTSAVDTLIEGLETNHLSKDEPLDSRAEENQSSSPTTVPSEPQADSSKTLEESAAIGDLLDISTVASPSSPSSLSPPQANHPPATGNAATPTTDSIFEDLFTSSASPSTPTAKSAAADWHHPWGETAVNLNPFDPFGTATEPPEEQTPSNSPPHPPATPKNPSDFDLFKMRSQAKVHTSSSTSNLFTSVPSTNAGASAEAPAAGVGVSSFVHISSSSSNLTRGGNPFQEFGDIFETAAAKASSHSHSPVHPSKQNLSSSVPMGANNTGPTFGFPFSSSSSARQPLFTPQQATPTPPPPQQQQYQSSASYTSPRHNPAPNTASPSFHGARPRVTEDTFEDLLGGFSSSSGEAFGSSRRNQQPKTLAEIRHQKLAQTEDREALKVIEWLEGKEKNVRALLCTLNSVLWEGVRWEQISMADVMTVKQVKQQYRKAARAVHPDKWMNTEHMNMAKLILMELNDAMAEFEPFCKFASTTSPSSLRHFLSPIPPFNSPSKKDTRPLPLPVLSFLLTRTNLRKPNPLHHHLSLS</sequence>
<feature type="compositionally biased region" description="Polar residues" evidence="6">
    <location>
        <begin position="766"/>
        <end position="784"/>
    </location>
</feature>
<protein>
    <submittedName>
        <fullName evidence="10">Cyclin g associated kinase</fullName>
    </submittedName>
</protein>
<feature type="region of interest" description="Disordered" evidence="6">
    <location>
        <begin position="875"/>
        <end position="976"/>
    </location>
</feature>
<dbReference type="EMBL" id="LN902843">
    <property type="protein sequence ID" value="CDI97027.1"/>
    <property type="molecule type" value="Genomic_DNA"/>
</dbReference>
<evidence type="ECO:0000256" key="1">
    <source>
        <dbReference type="ARBA" id="ARBA00004132"/>
    </source>
</evidence>
<dbReference type="PROSITE" id="PS50011">
    <property type="entry name" value="PROTEIN_KINASE_DOM"/>
    <property type="match status" value="1"/>
</dbReference>
<feature type="compositionally biased region" description="Polar residues" evidence="6">
    <location>
        <begin position="1065"/>
        <end position="1077"/>
    </location>
</feature>
<dbReference type="GO" id="GO:0004674">
    <property type="term" value="F:protein serine/threonine kinase activity"/>
    <property type="evidence" value="ECO:0007669"/>
    <property type="project" value="TreeGrafter"/>
</dbReference>
<dbReference type="Gene3D" id="1.10.510.10">
    <property type="entry name" value="Transferase(Phosphotransferase) domain 1"/>
    <property type="match status" value="1"/>
</dbReference>
<dbReference type="Pfam" id="PF10409">
    <property type="entry name" value="PTEN_C2"/>
    <property type="match status" value="1"/>
</dbReference>
<dbReference type="Gene3D" id="2.60.40.1110">
    <property type="match status" value="1"/>
</dbReference>
<feature type="region of interest" description="Disordered" evidence="6">
    <location>
        <begin position="1049"/>
        <end position="1173"/>
    </location>
</feature>
<dbReference type="PROSITE" id="PS51182">
    <property type="entry name" value="C2_TENSIN"/>
    <property type="match status" value="1"/>
</dbReference>
<feature type="compositionally biased region" description="Polar residues" evidence="6">
    <location>
        <begin position="343"/>
        <end position="354"/>
    </location>
</feature>
<dbReference type="PANTHER" id="PTHR22967:SF105">
    <property type="entry name" value="CYCLIN-G-ASSOCIATED KINASE"/>
    <property type="match status" value="1"/>
</dbReference>
<name>A0A087VXL6_ECHMU</name>
<dbReference type="eggNOG" id="KOG1989">
    <property type="taxonomic scope" value="Eukaryota"/>
</dbReference>
<feature type="region of interest" description="Disordered" evidence="6">
    <location>
        <begin position="293"/>
        <end position="361"/>
    </location>
</feature>
<dbReference type="STRING" id="6211.A0A087VXL6"/>
<evidence type="ECO:0000256" key="6">
    <source>
        <dbReference type="SAM" id="MobiDB-lite"/>
    </source>
</evidence>
<dbReference type="eggNOG" id="KOG2283">
    <property type="taxonomic scope" value="Eukaryota"/>
</dbReference>
<dbReference type="PANTHER" id="PTHR22967">
    <property type="entry name" value="SERINE/THREONINE PROTEIN KINASE"/>
    <property type="match status" value="1"/>
</dbReference>
<keyword evidence="11" id="KW-1185">Reference proteome</keyword>
<dbReference type="InterPro" id="IPR014020">
    <property type="entry name" value="Tensin_C2-dom"/>
</dbReference>
<dbReference type="InterPro" id="IPR035892">
    <property type="entry name" value="C2_domain_sf"/>
</dbReference>
<feature type="compositionally biased region" description="Low complexity" evidence="6">
    <location>
        <begin position="878"/>
        <end position="904"/>
    </location>
</feature>
<keyword evidence="3" id="KW-0597">Phosphoprotein</keyword>